<feature type="compositionally biased region" description="Low complexity" evidence="2">
    <location>
        <begin position="243"/>
        <end position="253"/>
    </location>
</feature>
<evidence type="ECO:0000259" key="3">
    <source>
        <dbReference type="Pfam" id="PF01464"/>
    </source>
</evidence>
<evidence type="ECO:0000256" key="1">
    <source>
        <dbReference type="ARBA" id="ARBA00007734"/>
    </source>
</evidence>
<evidence type="ECO:0000313" key="4">
    <source>
        <dbReference type="EMBL" id="RRK33693.1"/>
    </source>
</evidence>
<reference evidence="4" key="1">
    <citation type="submission" date="2018-10" db="EMBL/GenBank/DDBJ databases">
        <title>Schaedlerella arabinophila gen. nov. sp. nov., isolated from the mouse intestinal tract and comparative analysis with the genome of the closely related altered Schaedler flora strain ASF502.</title>
        <authorList>
            <person name="Miyake S."/>
            <person name="Soh M."/>
            <person name="Seedorf H."/>
        </authorList>
    </citation>
    <scope>NUCLEOTIDE SEQUENCE [LARGE SCALE GENOMIC DNA]</scope>
    <source>
        <strain evidence="4">DSM 106076</strain>
    </source>
</reference>
<dbReference type="Proteomes" id="UP000274920">
    <property type="component" value="Unassembled WGS sequence"/>
</dbReference>
<dbReference type="Gene3D" id="1.10.530.10">
    <property type="match status" value="1"/>
</dbReference>
<evidence type="ECO:0000313" key="5">
    <source>
        <dbReference type="Proteomes" id="UP000274920"/>
    </source>
</evidence>
<name>A0A426DLS9_9FIRM</name>
<dbReference type="GO" id="GO:0000270">
    <property type="term" value="P:peptidoglycan metabolic process"/>
    <property type="evidence" value="ECO:0007669"/>
    <property type="project" value="InterPro"/>
</dbReference>
<sequence length="262" mass="27715">MAMDYSVYQSLYTYMNSVLGQLQSLGTQSQTIGSLYSGKTQDDSLSFGETFRSAAGRMGVPESMDSIFEEAAEKYNVPINLLMAVGKAESGFNADAVSSAGAQGVMQLMPSTAAALGVDNAFDARSNIMGGAKYLSQKLQQYNGDVDLALAAYNAGSGNVAKYGGVPPFQETINYISRIKGYMGQELSTGKTVTTASGTSASQTRKNAGTAKNSLDATDLTQQLAEYFVGMMRLQMMSRVSSLGKGSSIGSLDSDSDYTSLW</sequence>
<feature type="domain" description="Transglycosylase SLT" evidence="3">
    <location>
        <begin position="67"/>
        <end position="173"/>
    </location>
</feature>
<dbReference type="PANTHER" id="PTHR37423">
    <property type="entry name" value="SOLUBLE LYTIC MUREIN TRANSGLYCOSYLASE-RELATED"/>
    <property type="match status" value="1"/>
</dbReference>
<dbReference type="CDD" id="cd00254">
    <property type="entry name" value="LT-like"/>
    <property type="match status" value="1"/>
</dbReference>
<dbReference type="AlphaFoldDB" id="A0A426DLS9"/>
<dbReference type="PANTHER" id="PTHR37423:SF2">
    <property type="entry name" value="MEMBRANE-BOUND LYTIC MUREIN TRANSGLYCOSYLASE C"/>
    <property type="match status" value="1"/>
</dbReference>
<gene>
    <name evidence="4" type="ORF">EBB54_21780</name>
</gene>
<comment type="similarity">
    <text evidence="1">Belongs to the transglycosylase Slt family.</text>
</comment>
<proteinExistence type="inferred from homology"/>
<dbReference type="GO" id="GO:0008933">
    <property type="term" value="F:peptidoglycan lytic transglycosylase activity"/>
    <property type="evidence" value="ECO:0007669"/>
    <property type="project" value="InterPro"/>
</dbReference>
<dbReference type="SUPFAM" id="SSF53955">
    <property type="entry name" value="Lysozyme-like"/>
    <property type="match status" value="1"/>
</dbReference>
<dbReference type="InterPro" id="IPR008258">
    <property type="entry name" value="Transglycosylase_SLT_dom_1"/>
</dbReference>
<evidence type="ECO:0000256" key="2">
    <source>
        <dbReference type="SAM" id="MobiDB-lite"/>
    </source>
</evidence>
<accession>A0A426DLS9</accession>
<dbReference type="InterPro" id="IPR000189">
    <property type="entry name" value="Transglyc_AS"/>
</dbReference>
<dbReference type="GO" id="GO:0016020">
    <property type="term" value="C:membrane"/>
    <property type="evidence" value="ECO:0007669"/>
    <property type="project" value="InterPro"/>
</dbReference>
<dbReference type="PROSITE" id="PS00922">
    <property type="entry name" value="TRANSGLYCOSYLASE"/>
    <property type="match status" value="1"/>
</dbReference>
<comment type="caution">
    <text evidence="4">The sequence shown here is derived from an EMBL/GenBank/DDBJ whole genome shotgun (WGS) entry which is preliminary data.</text>
</comment>
<dbReference type="EMBL" id="RHJS01000002">
    <property type="protein sequence ID" value="RRK33693.1"/>
    <property type="molecule type" value="Genomic_DNA"/>
</dbReference>
<feature type="region of interest" description="Disordered" evidence="2">
    <location>
        <begin position="243"/>
        <end position="262"/>
    </location>
</feature>
<organism evidence="4 5">
    <name type="scientific">Schaedlerella arabinosiphila</name>
    <dbReference type="NCBI Taxonomy" id="2044587"/>
    <lineage>
        <taxon>Bacteria</taxon>
        <taxon>Bacillati</taxon>
        <taxon>Bacillota</taxon>
        <taxon>Clostridia</taxon>
        <taxon>Lachnospirales</taxon>
        <taxon>Lachnospiraceae</taxon>
        <taxon>Schaedlerella</taxon>
    </lineage>
</organism>
<dbReference type="InterPro" id="IPR023346">
    <property type="entry name" value="Lysozyme-like_dom_sf"/>
</dbReference>
<keyword evidence="5" id="KW-1185">Reference proteome</keyword>
<protein>
    <submittedName>
        <fullName evidence="4">Lytic transglycosylase domain-containing protein</fullName>
    </submittedName>
</protein>
<dbReference type="Pfam" id="PF01464">
    <property type="entry name" value="SLT"/>
    <property type="match status" value="1"/>
</dbReference>